<dbReference type="PANTHER" id="PTHR10845">
    <property type="entry name" value="REGULATOR OF G PROTEIN SIGNALING"/>
    <property type="match status" value="1"/>
</dbReference>
<sequence length="751" mass="85205">MKSTSTYTTMMRVTPDGRPFARDLHDIFAAMIFQIKIGDHRSLFRTYPASFTTEEMIEVLDHLQFTHVLRQPDPQDAHKQLETKTITTFSMTRTMAKQLGQHFITARLVESASDPSGTRTMKDRGIWTVTSKGKWMVYNFAERGHVAWHEQSATRQALKSVMDRQVVLLDRCDFVSQHHESTTSTLGHSSNSSSNYRLDGNNNGDNNKKDVDAISFERQNMTDAFRSMLEHLETSQLLADDVGGLGTQQMVNYTHTFFGYHVVEYIGQYMSVVNREEADMVASEFVLYGWISQVLDKSDRANNVKSDLLFKSQRNAIYALTDRGRTALGWDDQQQQQQQKQTPRLTPSSSGSNNNNNNSNKKKPQQAHVVSDAASVMSSSSLASSASSSSSISTSSTSPITNQKQQRQSIAISTTNVAWLEPTNTDASAHSVSPTASTKAPPVFVPSPRTSTSSSHYVRLQPILEDPLLRMYFREFLKQNFCQENLHFWVDYRNMLYHHHHHQQSATTSTDNLTSSSTDYNRILSECYAMYVTYLAPQATMELNIDHSLHQDILRFVGETFKVLPSSSDSHPTSNIIEQHQKRHPHHQPLPFFYTPAHPTQEQQTIIMVSGQRTQCLKTLLAMYDRVHDQVCRTMAEDSLPRFLKSPRYVQWQQRQKERQEMELLEQQQQEDDEQATDTQHKDRKQSSSSTRSTLATGDLLKQQLGDENDDGYDSDTLKKELDRLTLTGVATTTTTTTTQAPAGSLTKPSH</sequence>
<feature type="region of interest" description="Disordered" evidence="2">
    <location>
        <begin position="426"/>
        <end position="453"/>
    </location>
</feature>
<dbReference type="STRING" id="4829.A0A168PK94"/>
<evidence type="ECO:0000313" key="6">
    <source>
        <dbReference type="Proteomes" id="UP000078561"/>
    </source>
</evidence>
<dbReference type="Gene3D" id="1.10.10.10">
    <property type="entry name" value="Winged helix-like DNA-binding domain superfamily/Winged helix DNA-binding domain"/>
    <property type="match status" value="2"/>
</dbReference>
<feature type="compositionally biased region" description="Polar residues" evidence="2">
    <location>
        <begin position="426"/>
        <end position="438"/>
    </location>
</feature>
<feature type="region of interest" description="Disordered" evidence="2">
    <location>
        <begin position="180"/>
        <end position="210"/>
    </location>
</feature>
<feature type="region of interest" description="Disordered" evidence="2">
    <location>
        <begin position="330"/>
        <end position="408"/>
    </location>
</feature>
<dbReference type="PROSITE" id="PS50186">
    <property type="entry name" value="DEP"/>
    <property type="match status" value="1"/>
</dbReference>
<dbReference type="Pfam" id="PF25889">
    <property type="entry name" value="WHD_Fungal_DR"/>
    <property type="match status" value="1"/>
</dbReference>
<evidence type="ECO:0000259" key="4">
    <source>
        <dbReference type="PROSITE" id="PS50186"/>
    </source>
</evidence>
<feature type="domain" description="RGS" evidence="3">
    <location>
        <begin position="459"/>
        <end position="653"/>
    </location>
</feature>
<reference evidence="5" key="1">
    <citation type="submission" date="2016-04" db="EMBL/GenBank/DDBJ databases">
        <authorList>
            <person name="Evans L.H."/>
            <person name="Alamgir A."/>
            <person name="Owens N."/>
            <person name="Weber N.D."/>
            <person name="Virtaneva K."/>
            <person name="Barbian K."/>
            <person name="Babar A."/>
            <person name="Rosenke K."/>
        </authorList>
    </citation>
    <scope>NUCLEOTIDE SEQUENCE [LARGE SCALE GENOMIC DNA]</scope>
    <source>
        <strain evidence="5">CBS 101.48</strain>
    </source>
</reference>
<proteinExistence type="predicted"/>
<gene>
    <name evidence="5" type="primary">ABSGL_08343.1 scaffold 10076</name>
</gene>
<evidence type="ECO:0000256" key="1">
    <source>
        <dbReference type="ARBA" id="ARBA00022700"/>
    </source>
</evidence>
<dbReference type="InParanoid" id="A0A168PK94"/>
<dbReference type="OrthoDB" id="196547at2759"/>
<dbReference type="Proteomes" id="UP000078561">
    <property type="component" value="Unassembled WGS sequence"/>
</dbReference>
<feature type="compositionally biased region" description="Low complexity" evidence="2">
    <location>
        <begin position="348"/>
        <end position="359"/>
    </location>
</feature>
<dbReference type="InterPro" id="IPR058855">
    <property type="entry name" value="RGS1/SST2-like_Fungal-DR"/>
</dbReference>
<feature type="region of interest" description="Disordered" evidence="2">
    <location>
        <begin position="663"/>
        <end position="751"/>
    </location>
</feature>
<name>A0A168PK94_ABSGL</name>
<feature type="compositionally biased region" description="Low complexity" evidence="2">
    <location>
        <begin position="182"/>
        <end position="205"/>
    </location>
</feature>
<dbReference type="PANTHER" id="PTHR10845:SF192">
    <property type="entry name" value="DOUBLE HIT, ISOFORM B"/>
    <property type="match status" value="1"/>
</dbReference>
<dbReference type="InterPro" id="IPR016137">
    <property type="entry name" value="RGS"/>
</dbReference>
<dbReference type="InterPro" id="IPR036388">
    <property type="entry name" value="WH-like_DNA-bd_sf"/>
</dbReference>
<dbReference type="SMART" id="SM00315">
    <property type="entry name" value="RGS"/>
    <property type="match status" value="1"/>
</dbReference>
<dbReference type="Pfam" id="PF00615">
    <property type="entry name" value="RGS"/>
    <property type="match status" value="1"/>
</dbReference>
<dbReference type="Gene3D" id="1.10.167.10">
    <property type="entry name" value="Regulator of G-protein Signalling 4, domain 2"/>
    <property type="match status" value="1"/>
</dbReference>
<dbReference type="InterPro" id="IPR036305">
    <property type="entry name" value="RGS_sf"/>
</dbReference>
<dbReference type="OMA" id="YGYQCFE"/>
<dbReference type="EMBL" id="LT553919">
    <property type="protein sequence ID" value="SAM02542.1"/>
    <property type="molecule type" value="Genomic_DNA"/>
</dbReference>
<dbReference type="InterPro" id="IPR036390">
    <property type="entry name" value="WH_DNA-bd_sf"/>
</dbReference>
<evidence type="ECO:0008006" key="7">
    <source>
        <dbReference type="Google" id="ProtNLM"/>
    </source>
</evidence>
<dbReference type="SUPFAM" id="SSF46785">
    <property type="entry name" value="Winged helix' DNA-binding domain"/>
    <property type="match status" value="2"/>
</dbReference>
<dbReference type="FunCoup" id="A0A168PK94">
    <property type="interactions" value="25"/>
</dbReference>
<keyword evidence="1" id="KW-0734">Signal transduction inhibitor</keyword>
<dbReference type="AlphaFoldDB" id="A0A168PK94"/>
<evidence type="ECO:0000259" key="3">
    <source>
        <dbReference type="PROSITE" id="PS50132"/>
    </source>
</evidence>
<feature type="domain" description="DEP" evidence="4">
    <location>
        <begin position="253"/>
        <end position="322"/>
    </location>
</feature>
<feature type="compositionally biased region" description="Polar residues" evidence="2">
    <location>
        <begin position="399"/>
        <end position="408"/>
    </location>
</feature>
<dbReference type="SMART" id="SM00049">
    <property type="entry name" value="DEP"/>
    <property type="match status" value="2"/>
</dbReference>
<accession>A0A168PK94</accession>
<dbReference type="GO" id="GO:0009968">
    <property type="term" value="P:negative regulation of signal transduction"/>
    <property type="evidence" value="ECO:0007669"/>
    <property type="project" value="UniProtKB-KW"/>
</dbReference>
<dbReference type="InterPro" id="IPR000591">
    <property type="entry name" value="DEP_dom"/>
</dbReference>
<feature type="compositionally biased region" description="Low complexity" evidence="2">
    <location>
        <begin position="371"/>
        <end position="398"/>
    </location>
</feature>
<dbReference type="InterPro" id="IPR044926">
    <property type="entry name" value="RGS_subdomain_2"/>
</dbReference>
<keyword evidence="6" id="KW-1185">Reference proteome</keyword>
<dbReference type="GO" id="GO:0035556">
    <property type="term" value="P:intracellular signal transduction"/>
    <property type="evidence" value="ECO:0007669"/>
    <property type="project" value="InterPro"/>
</dbReference>
<protein>
    <recommendedName>
        <fullName evidence="7">RGS domain-containing protein</fullName>
    </recommendedName>
</protein>
<evidence type="ECO:0000256" key="2">
    <source>
        <dbReference type="SAM" id="MobiDB-lite"/>
    </source>
</evidence>
<dbReference type="PROSITE" id="PS50132">
    <property type="entry name" value="RGS"/>
    <property type="match status" value="1"/>
</dbReference>
<dbReference type="SUPFAM" id="SSF48097">
    <property type="entry name" value="Regulator of G-protein signaling, RGS"/>
    <property type="match status" value="1"/>
</dbReference>
<feature type="compositionally biased region" description="Polar residues" evidence="2">
    <location>
        <begin position="687"/>
        <end position="696"/>
    </location>
</feature>
<organism evidence="5">
    <name type="scientific">Absidia glauca</name>
    <name type="common">Pin mould</name>
    <dbReference type="NCBI Taxonomy" id="4829"/>
    <lineage>
        <taxon>Eukaryota</taxon>
        <taxon>Fungi</taxon>
        <taxon>Fungi incertae sedis</taxon>
        <taxon>Mucoromycota</taxon>
        <taxon>Mucoromycotina</taxon>
        <taxon>Mucoromycetes</taxon>
        <taxon>Mucorales</taxon>
        <taxon>Cunninghamellaceae</taxon>
        <taxon>Absidia</taxon>
    </lineage>
</organism>
<evidence type="ECO:0000313" key="5">
    <source>
        <dbReference type="EMBL" id="SAM02542.1"/>
    </source>
</evidence>